<keyword evidence="5" id="KW-0418">Kinase</keyword>
<dbReference type="InterPro" id="IPR000700">
    <property type="entry name" value="PAS-assoc_C"/>
</dbReference>
<evidence type="ECO:0000313" key="11">
    <source>
        <dbReference type="Proteomes" id="UP001595999"/>
    </source>
</evidence>
<evidence type="ECO:0000256" key="3">
    <source>
        <dbReference type="ARBA" id="ARBA00022553"/>
    </source>
</evidence>
<evidence type="ECO:0000256" key="2">
    <source>
        <dbReference type="ARBA" id="ARBA00012438"/>
    </source>
</evidence>
<dbReference type="NCBIfam" id="TIGR00229">
    <property type="entry name" value="sensory_box"/>
    <property type="match status" value="2"/>
</dbReference>
<feature type="domain" description="PAS" evidence="8">
    <location>
        <begin position="16"/>
        <end position="68"/>
    </location>
</feature>
<dbReference type="Gene3D" id="1.10.287.130">
    <property type="match status" value="1"/>
</dbReference>
<dbReference type="CDD" id="cd00130">
    <property type="entry name" value="PAS"/>
    <property type="match status" value="2"/>
</dbReference>
<dbReference type="SMART" id="SM00388">
    <property type="entry name" value="HisKA"/>
    <property type="match status" value="1"/>
</dbReference>
<dbReference type="InterPro" id="IPR004358">
    <property type="entry name" value="Sig_transdc_His_kin-like_C"/>
</dbReference>
<keyword evidence="4" id="KW-0808">Transferase</keyword>
<dbReference type="InterPro" id="IPR003661">
    <property type="entry name" value="HisK_dim/P_dom"/>
</dbReference>
<dbReference type="EMBL" id="JBHSEK010000005">
    <property type="protein sequence ID" value="MFC4490138.1"/>
    <property type="molecule type" value="Genomic_DNA"/>
</dbReference>
<dbReference type="InterPro" id="IPR013767">
    <property type="entry name" value="PAS_fold"/>
</dbReference>
<evidence type="ECO:0000259" key="8">
    <source>
        <dbReference type="PROSITE" id="PS50112"/>
    </source>
</evidence>
<feature type="domain" description="Histidine kinase" evidence="7">
    <location>
        <begin position="275"/>
        <end position="486"/>
    </location>
</feature>
<dbReference type="Proteomes" id="UP001595999">
    <property type="component" value="Unassembled WGS sequence"/>
</dbReference>
<dbReference type="CDD" id="cd00082">
    <property type="entry name" value="HisKA"/>
    <property type="match status" value="1"/>
</dbReference>
<dbReference type="PANTHER" id="PTHR42878">
    <property type="entry name" value="TWO-COMPONENT HISTIDINE KINASE"/>
    <property type="match status" value="1"/>
</dbReference>
<keyword evidence="6" id="KW-0472">Membrane</keyword>
<dbReference type="Gene3D" id="3.30.565.10">
    <property type="entry name" value="Histidine kinase-like ATPase, C-terminal domain"/>
    <property type="match status" value="1"/>
</dbReference>
<evidence type="ECO:0000259" key="9">
    <source>
        <dbReference type="PROSITE" id="PS50113"/>
    </source>
</evidence>
<dbReference type="Gene3D" id="3.30.450.20">
    <property type="entry name" value="PAS domain"/>
    <property type="match status" value="2"/>
</dbReference>
<keyword evidence="3" id="KW-0597">Phosphoprotein</keyword>
<dbReference type="InterPro" id="IPR036097">
    <property type="entry name" value="HisK_dim/P_sf"/>
</dbReference>
<dbReference type="InterPro" id="IPR000014">
    <property type="entry name" value="PAS"/>
</dbReference>
<feature type="domain" description="PAC" evidence="9">
    <location>
        <begin position="214"/>
        <end position="264"/>
    </location>
</feature>
<dbReference type="SMART" id="SM00091">
    <property type="entry name" value="PAS"/>
    <property type="match status" value="2"/>
</dbReference>
<evidence type="ECO:0000256" key="4">
    <source>
        <dbReference type="ARBA" id="ARBA00022679"/>
    </source>
</evidence>
<dbReference type="EC" id="2.7.13.3" evidence="2"/>
<evidence type="ECO:0000256" key="5">
    <source>
        <dbReference type="ARBA" id="ARBA00022777"/>
    </source>
</evidence>
<dbReference type="SUPFAM" id="SSF55874">
    <property type="entry name" value="ATPase domain of HSP90 chaperone/DNA topoisomerase II/histidine kinase"/>
    <property type="match status" value="1"/>
</dbReference>
<dbReference type="PRINTS" id="PR00344">
    <property type="entry name" value="BCTRLSENSOR"/>
</dbReference>
<dbReference type="InterPro" id="IPR050351">
    <property type="entry name" value="BphY/WalK/GraS-like"/>
</dbReference>
<dbReference type="PROSITE" id="PS50112">
    <property type="entry name" value="PAS"/>
    <property type="match status" value="2"/>
</dbReference>
<dbReference type="InterPro" id="IPR036890">
    <property type="entry name" value="HATPase_C_sf"/>
</dbReference>
<keyword evidence="11" id="KW-1185">Reference proteome</keyword>
<dbReference type="InterPro" id="IPR005467">
    <property type="entry name" value="His_kinase_dom"/>
</dbReference>
<dbReference type="InterPro" id="IPR003594">
    <property type="entry name" value="HATPase_dom"/>
</dbReference>
<dbReference type="PROSITE" id="PS50113">
    <property type="entry name" value="PAC"/>
    <property type="match status" value="1"/>
</dbReference>
<sequence length="492" mass="54163">MSFKFPERMPTAGASDDAGLAAVVEAAPVGVLVVAADGRMLYVNSALESMFGYSKAQLLGQKVEMLLPAEIRERHLDFRQLFFAQPTPRTMGSGRELFAQHADGRQFPIEIGLGSMPHNNEVCAVAFVSDITQRRRLEHRFSKMVSSLPIGLLMAGADGKISMTNPALDAMFGYPQGTLAGQAVEVLLPQRIREGHPALRAAFAKTPEVRAMGSGRDLLAQHRDGSEFPVEVGLTPLETEAGRQVLAAITDISQRKKFEETLQQANAQLEEFTYVASHDLRSPLRGIADLISWIREDLDASQLSPDIERNFVRAEERIARAERMIDDLLEYARAGRQGERVEEVDPEQLVRETLDLLNIPAHFRVEVEITARPFPATRTPLSLAIRNLLSNACKHHGGSKGVIRISVEEEGRFNLFTVEDDGVGVPPGSEERIFKLFHRASSQAAGHGVGLAVTRRMVNSNGGTVVLDRNGSLGGACFRIRWPRFPLKEVES</sequence>
<accession>A0ABV8ZUL4</accession>
<gene>
    <name evidence="10" type="ORF">ACFO0R_10940</name>
</gene>
<organism evidence="10 11">
    <name type="scientific">Chromobacterium aquaticum</name>
    <dbReference type="NCBI Taxonomy" id="467180"/>
    <lineage>
        <taxon>Bacteria</taxon>
        <taxon>Pseudomonadati</taxon>
        <taxon>Pseudomonadota</taxon>
        <taxon>Betaproteobacteria</taxon>
        <taxon>Neisseriales</taxon>
        <taxon>Chromobacteriaceae</taxon>
        <taxon>Chromobacterium</taxon>
    </lineage>
</organism>
<dbReference type="Pfam" id="PF02518">
    <property type="entry name" value="HATPase_c"/>
    <property type="match status" value="1"/>
</dbReference>
<dbReference type="PROSITE" id="PS50109">
    <property type="entry name" value="HIS_KIN"/>
    <property type="match status" value="1"/>
</dbReference>
<name>A0ABV8ZUL4_9NEIS</name>
<reference evidence="11" key="1">
    <citation type="journal article" date="2019" name="Int. J. Syst. Evol. Microbiol.">
        <title>The Global Catalogue of Microorganisms (GCM) 10K type strain sequencing project: providing services to taxonomists for standard genome sequencing and annotation.</title>
        <authorList>
            <consortium name="The Broad Institute Genomics Platform"/>
            <consortium name="The Broad Institute Genome Sequencing Center for Infectious Disease"/>
            <person name="Wu L."/>
            <person name="Ma J."/>
        </authorList>
    </citation>
    <scope>NUCLEOTIDE SEQUENCE [LARGE SCALE GENOMIC DNA]</scope>
    <source>
        <strain evidence="11">CGMCC 4.7608</strain>
    </source>
</reference>
<feature type="domain" description="PAS" evidence="8">
    <location>
        <begin position="137"/>
        <end position="206"/>
    </location>
</feature>
<dbReference type="Pfam" id="PF00989">
    <property type="entry name" value="PAS"/>
    <property type="match status" value="2"/>
</dbReference>
<dbReference type="InterPro" id="IPR035965">
    <property type="entry name" value="PAS-like_dom_sf"/>
</dbReference>
<comment type="catalytic activity">
    <reaction evidence="1">
        <text>ATP + protein L-histidine = ADP + protein N-phospho-L-histidine.</text>
        <dbReference type="EC" id="2.7.13.3"/>
    </reaction>
</comment>
<evidence type="ECO:0000256" key="1">
    <source>
        <dbReference type="ARBA" id="ARBA00000085"/>
    </source>
</evidence>
<evidence type="ECO:0000259" key="7">
    <source>
        <dbReference type="PROSITE" id="PS50109"/>
    </source>
</evidence>
<evidence type="ECO:0000313" key="10">
    <source>
        <dbReference type="EMBL" id="MFC4490138.1"/>
    </source>
</evidence>
<dbReference type="RefSeq" id="WP_231461646.1">
    <property type="nucleotide sequence ID" value="NZ_JAJOHW010000039.1"/>
</dbReference>
<dbReference type="SUPFAM" id="SSF55785">
    <property type="entry name" value="PYP-like sensor domain (PAS domain)"/>
    <property type="match status" value="2"/>
</dbReference>
<dbReference type="Pfam" id="PF00512">
    <property type="entry name" value="HisKA"/>
    <property type="match status" value="1"/>
</dbReference>
<evidence type="ECO:0000256" key="6">
    <source>
        <dbReference type="ARBA" id="ARBA00023136"/>
    </source>
</evidence>
<comment type="caution">
    <text evidence="10">The sequence shown here is derived from an EMBL/GenBank/DDBJ whole genome shotgun (WGS) entry which is preliminary data.</text>
</comment>
<dbReference type="SUPFAM" id="SSF47384">
    <property type="entry name" value="Homodimeric domain of signal transducing histidine kinase"/>
    <property type="match status" value="1"/>
</dbReference>
<protein>
    <recommendedName>
        <fullName evidence="2">histidine kinase</fullName>
        <ecNumber evidence="2">2.7.13.3</ecNumber>
    </recommendedName>
</protein>
<dbReference type="PANTHER" id="PTHR42878:SF15">
    <property type="entry name" value="BACTERIOPHYTOCHROME"/>
    <property type="match status" value="1"/>
</dbReference>
<dbReference type="SMART" id="SM00387">
    <property type="entry name" value="HATPase_c"/>
    <property type="match status" value="1"/>
</dbReference>
<proteinExistence type="predicted"/>